<evidence type="ECO:0000313" key="3">
    <source>
        <dbReference type="EMBL" id="QID06656.1"/>
    </source>
</evidence>
<accession>A0A6G6AE34</accession>
<dbReference type="EMBL" id="MN175499">
    <property type="protein sequence ID" value="QID06656.1"/>
    <property type="molecule type" value="Genomic_DNA"/>
</dbReference>
<dbReference type="PANTHER" id="PTHR24188:SF29">
    <property type="entry name" value="GH09064P"/>
    <property type="match status" value="1"/>
</dbReference>
<reference evidence="3" key="1">
    <citation type="submission" date="2019-07" db="EMBL/GenBank/DDBJ databases">
        <title>The discovery of a new lineage B mimivirus raises questions about particles surface fibrils.</title>
        <authorList>
            <person name="Silva L.K.S."/>
            <person name="Rodrigues R.A.L."/>
            <person name="Andrade A.C.S.P."/>
            <person name="Hikida H."/>
            <person name="Andreani J."/>
            <person name="Levasseur A."/>
            <person name="La Scola B."/>
            <person name="Abrahao J.S."/>
        </authorList>
    </citation>
    <scope>NUCLEOTIDE SEQUENCE</scope>
    <source>
        <strain evidence="3">B60</strain>
    </source>
</reference>
<protein>
    <submittedName>
        <fullName evidence="3">Ankyrin repeat-containing protein</fullName>
    </submittedName>
</protein>
<proteinExistence type="predicted"/>
<evidence type="ECO:0000256" key="1">
    <source>
        <dbReference type="ARBA" id="ARBA00022737"/>
    </source>
</evidence>
<dbReference type="Pfam" id="PF12796">
    <property type="entry name" value="Ank_2"/>
    <property type="match status" value="1"/>
</dbReference>
<evidence type="ECO:0000256" key="2">
    <source>
        <dbReference type="ARBA" id="ARBA00023043"/>
    </source>
</evidence>
<dbReference type="PROSITE" id="PS50297">
    <property type="entry name" value="ANK_REP_REGION"/>
    <property type="match status" value="2"/>
</dbReference>
<dbReference type="SUPFAM" id="SSF48403">
    <property type="entry name" value="Ankyrin repeat"/>
    <property type="match status" value="1"/>
</dbReference>
<dbReference type="SMART" id="SM00248">
    <property type="entry name" value="ANK"/>
    <property type="match status" value="2"/>
</dbReference>
<organism evidence="3">
    <name type="scientific">Borely moumouvirus</name>
    <dbReference type="NCBI Taxonomy" id="2712067"/>
    <lineage>
        <taxon>Viruses</taxon>
        <taxon>Varidnaviria</taxon>
        <taxon>Bamfordvirae</taxon>
        <taxon>Nucleocytoviricota</taxon>
        <taxon>Megaviricetes</taxon>
        <taxon>Imitervirales</taxon>
        <taxon>Mimiviridae</taxon>
        <taxon>Megamimivirinae</taxon>
        <taxon>Moumouvirus</taxon>
    </lineage>
</organism>
<dbReference type="Gene3D" id="1.25.40.20">
    <property type="entry name" value="Ankyrin repeat-containing domain"/>
    <property type="match status" value="1"/>
</dbReference>
<dbReference type="PANTHER" id="PTHR24188">
    <property type="entry name" value="ANKYRIN REPEAT PROTEIN"/>
    <property type="match status" value="1"/>
</dbReference>
<dbReference type="InterPro" id="IPR036770">
    <property type="entry name" value="Ankyrin_rpt-contain_sf"/>
</dbReference>
<dbReference type="InterPro" id="IPR002110">
    <property type="entry name" value="Ankyrin_rpt"/>
</dbReference>
<keyword evidence="2" id="KW-0040">ANK repeat</keyword>
<dbReference type="PROSITE" id="PS50088">
    <property type="entry name" value="ANK_REPEAT"/>
    <property type="match status" value="2"/>
</dbReference>
<keyword evidence="1" id="KW-0677">Repeat</keyword>
<name>A0A6G6AE34_9VIRU</name>
<sequence length="191" mass="22132">MSSKLYFKITNELECHHDFQYVDGLNILKEEFNNDITATCVSGRLYFSDSDNICKFLDYGIYLREVILPTNNPDFQMIKDPEGDKYGANMIILGKRRYLRDIDTWEYLISVGINIHADYDYPLRWASENGHLEVVKYLIEKGADIHADNDYAIRWASQYGHLEVVKYLIKKGANIHADNDYSLILASGMDI</sequence>